<sequence>MTKYNSSEEDVTESVVASIQRAKKKAEEAQVRAHKEPKQSESEEASTAKDESPGYTSDPDFQLRGGYDNLMLDAAAPLFGLVIRLRTLDALPNIKDVHQQVR</sequence>
<reference evidence="2" key="1">
    <citation type="submission" date="2022-07" db="EMBL/GenBank/DDBJ databases">
        <title>Multi-strain Analysis of Pseudomonas putida Reveals Metabolic and Genetic Diversity.</title>
        <authorList>
            <person name="Monk J.M."/>
        </authorList>
    </citation>
    <scope>NUCLEOTIDE SEQUENCE</scope>
    <source>
        <strain evidence="2">17633</strain>
    </source>
</reference>
<evidence type="ECO:0000256" key="1">
    <source>
        <dbReference type="SAM" id="MobiDB-lite"/>
    </source>
</evidence>
<gene>
    <name evidence="2" type="ORF">NP554_30205</name>
</gene>
<name>A0A9X4I3B5_9PSED</name>
<feature type="compositionally biased region" description="Basic and acidic residues" evidence="1">
    <location>
        <begin position="25"/>
        <end position="52"/>
    </location>
</feature>
<dbReference type="Proteomes" id="UP001150728">
    <property type="component" value="Unassembled WGS sequence"/>
</dbReference>
<proteinExistence type="predicted"/>
<feature type="region of interest" description="Disordered" evidence="1">
    <location>
        <begin position="20"/>
        <end position="63"/>
    </location>
</feature>
<dbReference type="EMBL" id="JANIAM010000065">
    <property type="protein sequence ID" value="MDD2116062.1"/>
    <property type="molecule type" value="Genomic_DNA"/>
</dbReference>
<feature type="non-terminal residue" evidence="2">
    <location>
        <position position="102"/>
    </location>
</feature>
<protein>
    <submittedName>
        <fullName evidence="2">DotU family type IV/VI secretion system protein</fullName>
    </submittedName>
</protein>
<dbReference type="AlphaFoldDB" id="A0A9X4I3B5"/>
<accession>A0A9X4I3B5</accession>
<evidence type="ECO:0000313" key="2">
    <source>
        <dbReference type="EMBL" id="MDD2116062.1"/>
    </source>
</evidence>
<comment type="caution">
    <text evidence="2">The sequence shown here is derived from an EMBL/GenBank/DDBJ whole genome shotgun (WGS) entry which is preliminary data.</text>
</comment>
<organism evidence="2 3">
    <name type="scientific">Pseudomonas asiatica</name>
    <dbReference type="NCBI Taxonomy" id="2219225"/>
    <lineage>
        <taxon>Bacteria</taxon>
        <taxon>Pseudomonadati</taxon>
        <taxon>Pseudomonadota</taxon>
        <taxon>Gammaproteobacteria</taxon>
        <taxon>Pseudomonadales</taxon>
        <taxon>Pseudomonadaceae</taxon>
        <taxon>Pseudomonas</taxon>
    </lineage>
</organism>
<evidence type="ECO:0000313" key="3">
    <source>
        <dbReference type="Proteomes" id="UP001150728"/>
    </source>
</evidence>